<keyword evidence="2" id="KW-1185">Reference proteome</keyword>
<evidence type="ECO:0000313" key="1">
    <source>
        <dbReference type="EMBL" id="SHJ63993.1"/>
    </source>
</evidence>
<dbReference type="EMBL" id="FQZT01000011">
    <property type="protein sequence ID" value="SHJ63993.1"/>
    <property type="molecule type" value="Genomic_DNA"/>
</dbReference>
<name>A0A1M6KYB9_MALRU</name>
<reference evidence="1 2" key="1">
    <citation type="submission" date="2016-11" db="EMBL/GenBank/DDBJ databases">
        <authorList>
            <person name="Jaros S."/>
            <person name="Januszkiewicz K."/>
            <person name="Wedrychowicz H."/>
        </authorList>
    </citation>
    <scope>NUCLEOTIDE SEQUENCE [LARGE SCALE GENOMIC DNA]</scope>
    <source>
        <strain evidence="1 2">DSM 5091</strain>
    </source>
</reference>
<sequence length="66" mass="7447">MQYSKVLVHAFSVATGRSIAEGLIELGLSDVVQEEDVKQLTAVEENYLQELLSDEDSIRSWRYVTS</sequence>
<protein>
    <submittedName>
        <fullName evidence="1">Uncharacterized protein</fullName>
    </submittedName>
</protein>
<proteinExistence type="predicted"/>
<gene>
    <name evidence="1" type="ORF">SAMN02745165_02844</name>
</gene>
<organism evidence="1 2">
    <name type="scientific">Malonomonas rubra DSM 5091</name>
    <dbReference type="NCBI Taxonomy" id="1122189"/>
    <lineage>
        <taxon>Bacteria</taxon>
        <taxon>Pseudomonadati</taxon>
        <taxon>Thermodesulfobacteriota</taxon>
        <taxon>Desulfuromonadia</taxon>
        <taxon>Desulfuromonadales</taxon>
        <taxon>Geopsychrobacteraceae</taxon>
        <taxon>Malonomonas</taxon>
    </lineage>
</organism>
<accession>A0A1M6KYB9</accession>
<dbReference type="RefSeq" id="WP_072909400.1">
    <property type="nucleotide sequence ID" value="NZ_FQZT01000011.1"/>
</dbReference>
<dbReference type="STRING" id="1122189.SAMN02745165_02844"/>
<evidence type="ECO:0000313" key="2">
    <source>
        <dbReference type="Proteomes" id="UP000184171"/>
    </source>
</evidence>
<dbReference type="AlphaFoldDB" id="A0A1M6KYB9"/>
<dbReference type="Proteomes" id="UP000184171">
    <property type="component" value="Unassembled WGS sequence"/>
</dbReference>